<dbReference type="Gene3D" id="3.40.50.300">
    <property type="entry name" value="P-loop containing nucleotide triphosphate hydrolases"/>
    <property type="match status" value="1"/>
</dbReference>
<dbReference type="InterPro" id="IPR052380">
    <property type="entry name" value="Viral_DNA_packaging_terminase"/>
</dbReference>
<proteinExistence type="predicted"/>
<dbReference type="InterPro" id="IPR035412">
    <property type="entry name" value="Terminase_L_N"/>
</dbReference>
<reference evidence="3" key="1">
    <citation type="submission" date="2020-03" db="EMBL/GenBank/DDBJ databases">
        <title>The deep terrestrial virosphere.</title>
        <authorList>
            <person name="Holmfeldt K."/>
            <person name="Nilsson E."/>
            <person name="Simone D."/>
            <person name="Lopez-Fernandez M."/>
            <person name="Wu X."/>
            <person name="de Brujin I."/>
            <person name="Lundin D."/>
            <person name="Andersson A."/>
            <person name="Bertilsson S."/>
            <person name="Dopson M."/>
        </authorList>
    </citation>
    <scope>NUCLEOTIDE SEQUENCE</scope>
    <source>
        <strain evidence="3">MM415B01123</strain>
    </source>
</reference>
<gene>
    <name evidence="3" type="ORF">MM415B01123_0002</name>
</gene>
<dbReference type="InterPro" id="IPR027417">
    <property type="entry name" value="P-loop_NTPase"/>
</dbReference>
<dbReference type="InterPro" id="IPR006437">
    <property type="entry name" value="Phage_terminase_lsu"/>
</dbReference>
<dbReference type="Gene3D" id="3.30.420.280">
    <property type="match status" value="1"/>
</dbReference>
<dbReference type="InterPro" id="IPR035413">
    <property type="entry name" value="Terminase_L_C"/>
</dbReference>
<sequence length="408" mass="47391">MIAKIKATNVYRRNKEAFDCSDYRYIVNQGGTRSSKTFSLCQLFIIKLLAEENKILTIARKTTPSLKSTVMRDFFEILNGLGLYDERLHNKTDKQYKLGNNLVEFISLDQPQKKRGGKRNYLWLNESNEFTYEDFFQLNIRTSELTVLDYNPSDPYHWIHDKIIPKENCKFIQSTYLDNPFLEEAQKKEIEELKDTDPDYWKIYGLGEKGILKDLILTNWELIDEFPQNINQVQYGLDFGYTHPTALLKIGIKENAIYIDELIYETKLTNSTIIERMKTFDIKNSDEIIADSAEPDKIEEISLAGYYISASKKGAGSVGAQIDVLQRKKIYITRNSVNIIKEIKTWKFKKDKEDRVLKDCPIQFNDHAMAALRYGAGEIDATSHFVSVPRIRENNKSQLTSGLKRMNF</sequence>
<name>A0A6M3IRZ7_9ZZZZ</name>
<dbReference type="AlphaFoldDB" id="A0A6M3IRZ7"/>
<dbReference type="EMBL" id="MT141406">
    <property type="protein sequence ID" value="QJA60360.1"/>
    <property type="molecule type" value="Genomic_DNA"/>
</dbReference>
<feature type="domain" description="Phage terminase large subunit C-terminal" evidence="2">
    <location>
        <begin position="238"/>
        <end position="374"/>
    </location>
</feature>
<dbReference type="Pfam" id="PF04466">
    <property type="entry name" value="Terminase_3"/>
    <property type="match status" value="1"/>
</dbReference>
<evidence type="ECO:0000259" key="2">
    <source>
        <dbReference type="Pfam" id="PF17288"/>
    </source>
</evidence>
<organism evidence="3">
    <name type="scientific">viral metagenome</name>
    <dbReference type="NCBI Taxonomy" id="1070528"/>
    <lineage>
        <taxon>unclassified sequences</taxon>
        <taxon>metagenomes</taxon>
        <taxon>organismal metagenomes</taxon>
    </lineage>
</organism>
<dbReference type="PANTHER" id="PTHR39184">
    <property type="match status" value="1"/>
</dbReference>
<feature type="domain" description="Phage terminase large subunit N-terminal" evidence="1">
    <location>
        <begin position="24"/>
        <end position="208"/>
    </location>
</feature>
<evidence type="ECO:0000313" key="3">
    <source>
        <dbReference type="EMBL" id="QJA60360.1"/>
    </source>
</evidence>
<dbReference type="Pfam" id="PF17288">
    <property type="entry name" value="Terminase_3C"/>
    <property type="match status" value="1"/>
</dbReference>
<evidence type="ECO:0000259" key="1">
    <source>
        <dbReference type="Pfam" id="PF04466"/>
    </source>
</evidence>
<dbReference type="NCBIfam" id="TIGR01547">
    <property type="entry name" value="phage_term_2"/>
    <property type="match status" value="1"/>
</dbReference>
<dbReference type="PANTHER" id="PTHR39184:SF1">
    <property type="entry name" value="PBSX PHAGE TERMINASE LARGE SUBUNIT"/>
    <property type="match status" value="1"/>
</dbReference>
<accession>A0A6M3IRZ7</accession>
<protein>
    <submittedName>
        <fullName evidence="3">Putative terminase</fullName>
    </submittedName>
</protein>